<dbReference type="AlphaFoldDB" id="A0A4Y9SYF4"/>
<dbReference type="OrthoDB" id="8949629at2"/>
<protein>
    <submittedName>
        <fullName evidence="1">Uncharacterized protein</fullName>
    </submittedName>
</protein>
<comment type="caution">
    <text evidence="1">The sequence shown here is derived from an EMBL/GenBank/DDBJ whole genome shotgun (WGS) entry which is preliminary data.</text>
</comment>
<dbReference type="Proteomes" id="UP000297258">
    <property type="component" value="Unassembled WGS sequence"/>
</dbReference>
<accession>A0A4Y9SYF4</accession>
<dbReference type="EMBL" id="SPUM01000081">
    <property type="protein sequence ID" value="TFW31777.1"/>
    <property type="molecule type" value="Genomic_DNA"/>
</dbReference>
<keyword evidence="2" id="KW-1185">Reference proteome</keyword>
<dbReference type="RefSeq" id="WP_135190117.1">
    <property type="nucleotide sequence ID" value="NZ_SPUM01000081.1"/>
</dbReference>
<gene>
    <name evidence="1" type="ORF">E4O92_12580</name>
</gene>
<name>A0A4Y9SYF4_9BURK</name>
<reference evidence="1 2" key="1">
    <citation type="submission" date="2019-03" db="EMBL/GenBank/DDBJ databases">
        <title>Draft genome of Massilia hortus sp. nov., a novel bacterial species of the Oxalobacteraceae family.</title>
        <authorList>
            <person name="Peta V."/>
            <person name="Raths R."/>
            <person name="Bucking H."/>
        </authorList>
    </citation>
    <scope>NUCLEOTIDE SEQUENCE [LARGE SCALE GENOMIC DNA]</scope>
    <source>
        <strain evidence="1 2">ONC3</strain>
    </source>
</reference>
<proteinExistence type="predicted"/>
<evidence type="ECO:0000313" key="1">
    <source>
        <dbReference type="EMBL" id="TFW31777.1"/>
    </source>
</evidence>
<organism evidence="1 2">
    <name type="scientific">Massilia horti</name>
    <dbReference type="NCBI Taxonomy" id="2562153"/>
    <lineage>
        <taxon>Bacteria</taxon>
        <taxon>Pseudomonadati</taxon>
        <taxon>Pseudomonadota</taxon>
        <taxon>Betaproteobacteria</taxon>
        <taxon>Burkholderiales</taxon>
        <taxon>Oxalobacteraceae</taxon>
        <taxon>Telluria group</taxon>
        <taxon>Massilia</taxon>
    </lineage>
</organism>
<sequence>MPPYQLEQKLFERRYCCPSCGQPFAGVAPQLSLHLAIRAQVHEIEAAFKPVMAWWVASRQARKSTSMFRSCFGRWIDPDRERDVEDLIMSATLHSVPAPKHLAAPKYPGVMVLPLQIKVEASLPRFARFNSNRRRIDDQEAPYTVYMASVRVLQRWILRHHDVNELPEPSSLNRVVDYPSRVLALLCLRWQFEKHWVGTTKWWVTLQKPKFIEFPPFWDHTYNGRIPRLAWRALFVAHYAAWYHIVQQARGSSVEDLLARFAKGERVKGPQVHGRFALTEKSELRDRYWIGGFIFPEVEFLDQVFTPRARRHYRLRRSSGSYPLRSQALLI</sequence>
<evidence type="ECO:0000313" key="2">
    <source>
        <dbReference type="Proteomes" id="UP000297258"/>
    </source>
</evidence>